<gene>
    <name evidence="2" type="ORF">GCM10009763_26630</name>
</gene>
<accession>A0ABN2DIF5</accession>
<comment type="caution">
    <text evidence="2">The sequence shown here is derived from an EMBL/GenBank/DDBJ whole genome shotgun (WGS) entry which is preliminary data.</text>
</comment>
<organism evidence="2 3">
    <name type="scientific">Dermacoccus profundi</name>
    <dbReference type="NCBI Taxonomy" id="322602"/>
    <lineage>
        <taxon>Bacteria</taxon>
        <taxon>Bacillati</taxon>
        <taxon>Actinomycetota</taxon>
        <taxon>Actinomycetes</taxon>
        <taxon>Micrococcales</taxon>
        <taxon>Dermacoccaceae</taxon>
        <taxon>Dermacoccus</taxon>
    </lineage>
</organism>
<dbReference type="Proteomes" id="UP001500350">
    <property type="component" value="Unassembled WGS sequence"/>
</dbReference>
<feature type="compositionally biased region" description="Basic and acidic residues" evidence="1">
    <location>
        <begin position="187"/>
        <end position="209"/>
    </location>
</feature>
<proteinExistence type="predicted"/>
<keyword evidence="3" id="KW-1185">Reference proteome</keyword>
<evidence type="ECO:0000256" key="1">
    <source>
        <dbReference type="SAM" id="MobiDB-lite"/>
    </source>
</evidence>
<evidence type="ECO:0000313" key="2">
    <source>
        <dbReference type="EMBL" id="GAA1578129.1"/>
    </source>
</evidence>
<sequence length="218" mass="22647">MEVAVGVAGQSGAFGPVGVFEALLGAGGQTEVGPPQRGGDQDSEDGGGEHDRLLQVLAGPGAQPDDGFTERDDDDEAVALDEVGGHYPENLDPGDQGSAEVDDGCADPEQLSVWGWEGGDGDQDWCDEQARGQPQEACAEVFVVVGGVHDEQDQVDDADGEQGKPEDEGSGAERGRECACGQQHRSHGGDDQAAKYHPIRSEGVGEPRVADPGPPHRQ</sequence>
<evidence type="ECO:0000313" key="3">
    <source>
        <dbReference type="Proteomes" id="UP001500350"/>
    </source>
</evidence>
<feature type="compositionally biased region" description="Basic and acidic residues" evidence="1">
    <location>
        <begin position="161"/>
        <end position="177"/>
    </location>
</feature>
<name>A0ABN2DIF5_9MICO</name>
<feature type="region of interest" description="Disordered" evidence="1">
    <location>
        <begin position="25"/>
        <end position="134"/>
    </location>
</feature>
<dbReference type="EMBL" id="BAAANW010000031">
    <property type="protein sequence ID" value="GAA1578129.1"/>
    <property type="molecule type" value="Genomic_DNA"/>
</dbReference>
<reference evidence="2 3" key="1">
    <citation type="journal article" date="2019" name="Int. J. Syst. Evol. Microbiol.">
        <title>The Global Catalogue of Microorganisms (GCM) 10K type strain sequencing project: providing services to taxonomists for standard genome sequencing and annotation.</title>
        <authorList>
            <consortium name="The Broad Institute Genomics Platform"/>
            <consortium name="The Broad Institute Genome Sequencing Center for Infectious Disease"/>
            <person name="Wu L."/>
            <person name="Ma J."/>
        </authorList>
    </citation>
    <scope>NUCLEOTIDE SEQUENCE [LARGE SCALE GENOMIC DNA]</scope>
    <source>
        <strain evidence="2 3">JCM 14589</strain>
    </source>
</reference>
<protein>
    <submittedName>
        <fullName evidence="2">Uncharacterized protein</fullName>
    </submittedName>
</protein>
<feature type="region of interest" description="Disordered" evidence="1">
    <location>
        <begin position="146"/>
        <end position="218"/>
    </location>
</feature>